<name>A0A812GI00_9DINO</name>
<reference evidence="1" key="1">
    <citation type="submission" date="2021-02" db="EMBL/GenBank/DDBJ databases">
        <authorList>
            <person name="Dougan E. K."/>
            <person name="Rhodes N."/>
            <person name="Thang M."/>
            <person name="Chan C."/>
        </authorList>
    </citation>
    <scope>NUCLEOTIDE SEQUENCE</scope>
</reference>
<keyword evidence="2" id="KW-1185">Reference proteome</keyword>
<dbReference type="OrthoDB" id="411088at2759"/>
<comment type="caution">
    <text evidence="1">The sequence shown here is derived from an EMBL/GenBank/DDBJ whole genome shotgun (WGS) entry which is preliminary data.</text>
</comment>
<protein>
    <submittedName>
        <fullName evidence="1">Uncharacterized protein</fullName>
    </submittedName>
</protein>
<organism evidence="1 2">
    <name type="scientific">Symbiodinium natans</name>
    <dbReference type="NCBI Taxonomy" id="878477"/>
    <lineage>
        <taxon>Eukaryota</taxon>
        <taxon>Sar</taxon>
        <taxon>Alveolata</taxon>
        <taxon>Dinophyceae</taxon>
        <taxon>Suessiales</taxon>
        <taxon>Symbiodiniaceae</taxon>
        <taxon>Symbiodinium</taxon>
    </lineage>
</organism>
<feature type="non-terminal residue" evidence="1">
    <location>
        <position position="181"/>
    </location>
</feature>
<dbReference type="Proteomes" id="UP000604046">
    <property type="component" value="Unassembled WGS sequence"/>
</dbReference>
<dbReference type="AlphaFoldDB" id="A0A812GI00"/>
<evidence type="ECO:0000313" key="2">
    <source>
        <dbReference type="Proteomes" id="UP000604046"/>
    </source>
</evidence>
<gene>
    <name evidence="1" type="ORF">SNAT2548_LOCUS551</name>
</gene>
<sequence>MEDSWRARWPMRLRALWSVIRPPLLRYREIAPAAGLLYAIWQRRQWQRQTEMAAEAVREGRFMEQCSLLLVNVEGLAKGANLSGTVSIQTLCTRTLRSLMFDNEKMVELVSDAAERATHSSPLLELGGDGWLVMANINAHLMELLGSSGHAAAACGFKVRVVEFLYGLVNDRTTTSRQQLR</sequence>
<dbReference type="EMBL" id="CAJNDS010000026">
    <property type="protein sequence ID" value="CAE6923428.1"/>
    <property type="molecule type" value="Genomic_DNA"/>
</dbReference>
<accession>A0A812GI00</accession>
<evidence type="ECO:0000313" key="1">
    <source>
        <dbReference type="EMBL" id="CAE6923428.1"/>
    </source>
</evidence>
<proteinExistence type="predicted"/>